<dbReference type="PANTHER" id="PTHR10334">
    <property type="entry name" value="CYSTEINE-RICH SECRETORY PROTEIN-RELATED"/>
    <property type="match status" value="1"/>
</dbReference>
<dbReference type="Proteomes" id="UP000695000">
    <property type="component" value="Unplaced"/>
</dbReference>
<comment type="subcellular location">
    <subcellularLocation>
        <location evidence="1">Secreted</location>
    </subcellularLocation>
</comment>
<feature type="domain" description="SCP" evidence="4">
    <location>
        <begin position="35"/>
        <end position="190"/>
    </location>
</feature>
<proteinExistence type="predicted"/>
<dbReference type="PRINTS" id="PR00837">
    <property type="entry name" value="V5TPXLIKE"/>
</dbReference>
<keyword evidence="5" id="KW-1185">Reference proteome</keyword>
<dbReference type="InterPro" id="IPR001283">
    <property type="entry name" value="CRISP-related"/>
</dbReference>
<name>A0ABM1MHK1_NICVS</name>
<feature type="chain" id="PRO_5047393619" evidence="3">
    <location>
        <begin position="19"/>
        <end position="205"/>
    </location>
</feature>
<dbReference type="GeneID" id="108560849"/>
<evidence type="ECO:0000313" key="5">
    <source>
        <dbReference type="Proteomes" id="UP000695000"/>
    </source>
</evidence>
<sequence length="205" mass="23261">MSLKQLLIFVLIVAFTVGNKCPSGGKIYERGISEGGIKEIVDDHNYYRTLIANGKVKNQPRGVNLKRLVYDKALASKARTISDTCDFNHITIKDDRWKVGQNLARVMSNKLEEKPVQDWKKIITTWFDEHKLFVFPNITSPKTGHYSQVVWANSKFIGCDFVYYYDVDKPKSPYTKLYTCNYGPGGNVKGEAPYKTGKSGCENLC</sequence>
<accession>A0ABM1MHK1</accession>
<organism evidence="5 6">
    <name type="scientific">Nicrophorus vespilloides</name>
    <name type="common">Boreal carrion beetle</name>
    <dbReference type="NCBI Taxonomy" id="110193"/>
    <lineage>
        <taxon>Eukaryota</taxon>
        <taxon>Metazoa</taxon>
        <taxon>Ecdysozoa</taxon>
        <taxon>Arthropoda</taxon>
        <taxon>Hexapoda</taxon>
        <taxon>Insecta</taxon>
        <taxon>Pterygota</taxon>
        <taxon>Neoptera</taxon>
        <taxon>Endopterygota</taxon>
        <taxon>Coleoptera</taxon>
        <taxon>Polyphaga</taxon>
        <taxon>Staphyliniformia</taxon>
        <taxon>Silphidae</taxon>
        <taxon>Nicrophorinae</taxon>
        <taxon>Nicrophorus</taxon>
    </lineage>
</organism>
<evidence type="ECO:0000259" key="4">
    <source>
        <dbReference type="SMART" id="SM00198"/>
    </source>
</evidence>
<dbReference type="Pfam" id="PF00188">
    <property type="entry name" value="CAP"/>
    <property type="match status" value="1"/>
</dbReference>
<dbReference type="RefSeq" id="XP_017774051.1">
    <property type="nucleotide sequence ID" value="XM_017918562.1"/>
</dbReference>
<dbReference type="PRINTS" id="PR00838">
    <property type="entry name" value="V5ALLERGEN"/>
</dbReference>
<dbReference type="SMART" id="SM00198">
    <property type="entry name" value="SCP"/>
    <property type="match status" value="1"/>
</dbReference>
<gene>
    <name evidence="6" type="primary">LOC108560849</name>
</gene>
<dbReference type="InterPro" id="IPR014044">
    <property type="entry name" value="CAP_dom"/>
</dbReference>
<keyword evidence="3" id="KW-0732">Signal</keyword>
<dbReference type="InterPro" id="IPR035940">
    <property type="entry name" value="CAP_sf"/>
</dbReference>
<dbReference type="PROSITE" id="PS01010">
    <property type="entry name" value="CRISP_2"/>
    <property type="match status" value="1"/>
</dbReference>
<evidence type="ECO:0000256" key="2">
    <source>
        <dbReference type="ARBA" id="ARBA00022525"/>
    </source>
</evidence>
<keyword evidence="2" id="KW-0964">Secreted</keyword>
<dbReference type="InterPro" id="IPR018244">
    <property type="entry name" value="Allrgn_V5/Tpx1_CS"/>
</dbReference>
<feature type="signal peptide" evidence="3">
    <location>
        <begin position="1"/>
        <end position="18"/>
    </location>
</feature>
<protein>
    <submittedName>
        <fullName evidence="6">CRISP/Allergen/PR-1-like</fullName>
    </submittedName>
</protein>
<dbReference type="SUPFAM" id="SSF55797">
    <property type="entry name" value="PR-1-like"/>
    <property type="match status" value="1"/>
</dbReference>
<evidence type="ECO:0000256" key="3">
    <source>
        <dbReference type="SAM" id="SignalP"/>
    </source>
</evidence>
<evidence type="ECO:0000256" key="1">
    <source>
        <dbReference type="ARBA" id="ARBA00004613"/>
    </source>
</evidence>
<reference evidence="6" key="1">
    <citation type="submission" date="2025-08" db="UniProtKB">
        <authorList>
            <consortium name="RefSeq"/>
        </authorList>
    </citation>
    <scope>IDENTIFICATION</scope>
    <source>
        <tissue evidence="6">Whole Larva</tissue>
    </source>
</reference>
<dbReference type="InterPro" id="IPR002413">
    <property type="entry name" value="V5_allergen-like"/>
</dbReference>
<evidence type="ECO:0000313" key="6">
    <source>
        <dbReference type="RefSeq" id="XP_017774051.1"/>
    </source>
</evidence>
<dbReference type="PROSITE" id="PS01009">
    <property type="entry name" value="CRISP_1"/>
    <property type="match status" value="1"/>
</dbReference>
<dbReference type="CDD" id="cd05380">
    <property type="entry name" value="CAP_euk"/>
    <property type="match status" value="1"/>
</dbReference>
<dbReference type="Gene3D" id="3.40.33.10">
    <property type="entry name" value="CAP"/>
    <property type="match status" value="1"/>
</dbReference>